<sequence length="61" mass="7057">MYVIATKKFRSSRVLLEIILFSHFLGETQMFAGERTATEGVAFAQYRKGRHGDKTSNKRIY</sequence>
<gene>
    <name evidence="1" type="ORF">EM151A_2293</name>
</gene>
<evidence type="ECO:0000313" key="2">
    <source>
        <dbReference type="Proteomes" id="UP000509460"/>
    </source>
</evidence>
<name>A0AAI8R9S2_ENTMU</name>
<proteinExistence type="predicted"/>
<dbReference type="AlphaFoldDB" id="A0AAI8R9S2"/>
<dbReference type="EMBL" id="AP019810">
    <property type="protein sequence ID" value="BBM15480.1"/>
    <property type="molecule type" value="Genomic_DNA"/>
</dbReference>
<dbReference type="Proteomes" id="UP000509460">
    <property type="component" value="Chromosome"/>
</dbReference>
<accession>A0AAI8R9S2</accession>
<evidence type="ECO:0000313" key="1">
    <source>
        <dbReference type="EMBL" id="BBM15480.1"/>
    </source>
</evidence>
<reference evidence="1 2" key="1">
    <citation type="submission" date="2019-07" db="EMBL/GenBank/DDBJ databases">
        <title>antibiotic susceptibility of plant-derived lactic acid bacteria.</title>
        <authorList>
            <person name="Sugiyama M."/>
            <person name="Noda M."/>
        </authorList>
    </citation>
    <scope>NUCLEOTIDE SEQUENCE [LARGE SCALE GENOMIC DNA]</scope>
    <source>
        <strain evidence="1 2">15-1A</strain>
    </source>
</reference>
<protein>
    <submittedName>
        <fullName evidence="1">Uncharacterized protein</fullName>
    </submittedName>
</protein>
<organism evidence="1 2">
    <name type="scientific">Enterococcus mundtii</name>
    <dbReference type="NCBI Taxonomy" id="53346"/>
    <lineage>
        <taxon>Bacteria</taxon>
        <taxon>Bacillati</taxon>
        <taxon>Bacillota</taxon>
        <taxon>Bacilli</taxon>
        <taxon>Lactobacillales</taxon>
        <taxon>Enterococcaceae</taxon>
        <taxon>Enterococcus</taxon>
    </lineage>
</organism>